<organism evidence="4 5">
    <name type="scientific">Flammeovirga pacifica</name>
    <dbReference type="NCBI Taxonomy" id="915059"/>
    <lineage>
        <taxon>Bacteria</taxon>
        <taxon>Pseudomonadati</taxon>
        <taxon>Bacteroidota</taxon>
        <taxon>Cytophagia</taxon>
        <taxon>Cytophagales</taxon>
        <taxon>Flammeovirgaceae</taxon>
        <taxon>Flammeovirga</taxon>
    </lineage>
</organism>
<feature type="chain" id="PRO_5010276771" description="SPOR domain-containing protein" evidence="2">
    <location>
        <begin position="22"/>
        <end position="247"/>
    </location>
</feature>
<feature type="signal peptide" evidence="2">
    <location>
        <begin position="1"/>
        <end position="21"/>
    </location>
</feature>
<dbReference type="Proteomes" id="UP000179797">
    <property type="component" value="Unassembled WGS sequence"/>
</dbReference>
<dbReference type="GO" id="GO:0042834">
    <property type="term" value="F:peptidoglycan binding"/>
    <property type="evidence" value="ECO:0007669"/>
    <property type="project" value="InterPro"/>
</dbReference>
<dbReference type="CDD" id="cd22268">
    <property type="entry name" value="DPBB_RlpA-like"/>
    <property type="match status" value="1"/>
</dbReference>
<evidence type="ECO:0000313" key="4">
    <source>
        <dbReference type="EMBL" id="OHX65536.1"/>
    </source>
</evidence>
<dbReference type="AlphaFoldDB" id="A0A1S1YWY6"/>
<evidence type="ECO:0000259" key="3">
    <source>
        <dbReference type="PROSITE" id="PS51724"/>
    </source>
</evidence>
<accession>A0A1S1YWY6</accession>
<dbReference type="PROSITE" id="PS51724">
    <property type="entry name" value="SPOR"/>
    <property type="match status" value="1"/>
</dbReference>
<dbReference type="SUPFAM" id="SSF50685">
    <property type="entry name" value="Barwin-like endoglucanases"/>
    <property type="match status" value="1"/>
</dbReference>
<gene>
    <name evidence="4" type="ORF">NH26_03825</name>
</gene>
<dbReference type="Pfam" id="PF03330">
    <property type="entry name" value="DPBB_1"/>
    <property type="match status" value="1"/>
</dbReference>
<evidence type="ECO:0000313" key="5">
    <source>
        <dbReference type="Proteomes" id="UP000179797"/>
    </source>
</evidence>
<dbReference type="InterPro" id="IPR036908">
    <property type="entry name" value="RlpA-like_sf"/>
</dbReference>
<dbReference type="STRING" id="915059.NH26_03825"/>
<reference evidence="4 5" key="1">
    <citation type="journal article" date="2012" name="Int. J. Syst. Evol. Microbiol.">
        <title>Flammeovirga pacifica sp. nov., isolated from deep-sea sediment.</title>
        <authorList>
            <person name="Xu H."/>
            <person name="Fu Y."/>
            <person name="Yang N."/>
            <person name="Ding Z."/>
            <person name="Lai Q."/>
            <person name="Zeng R."/>
        </authorList>
    </citation>
    <scope>NUCLEOTIDE SEQUENCE [LARGE SCALE GENOMIC DNA]</scope>
    <source>
        <strain evidence="5">DSM 24597 / LMG 26175 / WPAGA1</strain>
    </source>
</reference>
<comment type="caution">
    <text evidence="4">The sequence shown here is derived from an EMBL/GenBank/DDBJ whole genome shotgun (WGS) entry which is preliminary data.</text>
</comment>
<dbReference type="PANTHER" id="PTHR34183">
    <property type="entry name" value="ENDOLYTIC PEPTIDOGLYCAN TRANSGLYCOSYLASE RLPA"/>
    <property type="match status" value="1"/>
</dbReference>
<dbReference type="Gene3D" id="2.40.40.10">
    <property type="entry name" value="RlpA-like domain"/>
    <property type="match status" value="1"/>
</dbReference>
<keyword evidence="2" id="KW-0732">Signal</keyword>
<dbReference type="OrthoDB" id="9779128at2"/>
<keyword evidence="5" id="KW-1185">Reference proteome</keyword>
<evidence type="ECO:0000256" key="1">
    <source>
        <dbReference type="RuleBase" id="RU003495"/>
    </source>
</evidence>
<evidence type="ECO:0000256" key="2">
    <source>
        <dbReference type="SAM" id="SignalP"/>
    </source>
</evidence>
<proteinExistence type="inferred from homology"/>
<dbReference type="InterPro" id="IPR007730">
    <property type="entry name" value="SPOR-like_dom"/>
</dbReference>
<feature type="domain" description="SPOR" evidence="3">
    <location>
        <begin position="165"/>
        <end position="247"/>
    </location>
</feature>
<dbReference type="EMBL" id="JRYR02000001">
    <property type="protein sequence ID" value="OHX65536.1"/>
    <property type="molecule type" value="Genomic_DNA"/>
</dbReference>
<dbReference type="NCBIfam" id="TIGR00413">
    <property type="entry name" value="rlpA"/>
    <property type="match status" value="1"/>
</dbReference>
<dbReference type="RefSeq" id="WP_052432097.1">
    <property type="nucleotide sequence ID" value="NZ_JRYR02000001.1"/>
</dbReference>
<dbReference type="InterPro" id="IPR012997">
    <property type="entry name" value="RplA"/>
</dbReference>
<comment type="similarity">
    <text evidence="1">Belongs to the RlpA family.</text>
</comment>
<dbReference type="InterPro" id="IPR009009">
    <property type="entry name" value="RlpA-like_DPBB"/>
</dbReference>
<sequence length="247" mass="28042">MTNKFLFFLLTVLHFGVLSNAQNITKIGYSQIGKASYYPDDRDGKITAGGYKYDKNALAGAHKYFPFGSIVKVRNIDNGKTVLLKIIDRPYTNQRILDVTLKAAQKLDIIGLTDAHVEVTLMDTPETLRKKKEASQKQLNQKDTTVDINVNLFTKTGTYYLNGNQYTQQGFGVMFKSFSTINEAIQQSELLKSAYNFEDILIQTGWKNGEKEFRVLVGEFSSKEEAQLLYQMIHHISITADIKKLFN</sequence>
<protein>
    <recommendedName>
        <fullName evidence="3">SPOR domain-containing protein</fullName>
    </recommendedName>
</protein>
<dbReference type="PANTHER" id="PTHR34183:SF8">
    <property type="entry name" value="ENDOLYTIC PEPTIDOGLYCAN TRANSGLYCOSYLASE RLPA-RELATED"/>
    <property type="match status" value="1"/>
</dbReference>
<name>A0A1S1YWY6_FLAPC</name>